<dbReference type="NCBIfam" id="TIGR00482">
    <property type="entry name" value="nicotinate (nicotinamide) nucleotide adenylyltransferase"/>
    <property type="match status" value="1"/>
</dbReference>
<dbReference type="STRING" id="1348657.M622_10605"/>
<dbReference type="NCBIfam" id="NF000839">
    <property type="entry name" value="PRK00071.1-1"/>
    <property type="match status" value="1"/>
</dbReference>
<dbReference type="Pfam" id="PF01467">
    <property type="entry name" value="CTP_transf_like"/>
    <property type="match status" value="1"/>
</dbReference>
<dbReference type="Proteomes" id="UP000015455">
    <property type="component" value="Unassembled WGS sequence"/>
</dbReference>
<keyword evidence="4 11" id="KW-0662">Pyridine nucleotide biosynthesis</keyword>
<dbReference type="NCBIfam" id="TIGR00125">
    <property type="entry name" value="cyt_tran_rel"/>
    <property type="match status" value="1"/>
</dbReference>
<dbReference type="SUPFAM" id="SSF52374">
    <property type="entry name" value="Nucleotidylyl transferase"/>
    <property type="match status" value="1"/>
</dbReference>
<organism evidence="13 14">
    <name type="scientific">Thauera terpenica 58Eu</name>
    <dbReference type="NCBI Taxonomy" id="1348657"/>
    <lineage>
        <taxon>Bacteria</taxon>
        <taxon>Pseudomonadati</taxon>
        <taxon>Pseudomonadota</taxon>
        <taxon>Betaproteobacteria</taxon>
        <taxon>Rhodocyclales</taxon>
        <taxon>Zoogloeaceae</taxon>
        <taxon>Thauera</taxon>
    </lineage>
</organism>
<comment type="caution">
    <text evidence="13">The sequence shown here is derived from an EMBL/GenBank/DDBJ whole genome shotgun (WGS) entry which is preliminary data.</text>
</comment>
<evidence type="ECO:0000256" key="1">
    <source>
        <dbReference type="ARBA" id="ARBA00002324"/>
    </source>
</evidence>
<dbReference type="PANTHER" id="PTHR39321">
    <property type="entry name" value="NICOTINATE-NUCLEOTIDE ADENYLYLTRANSFERASE-RELATED"/>
    <property type="match status" value="1"/>
</dbReference>
<dbReference type="NCBIfam" id="NF000840">
    <property type="entry name" value="PRK00071.1-3"/>
    <property type="match status" value="1"/>
</dbReference>
<evidence type="ECO:0000256" key="5">
    <source>
        <dbReference type="ARBA" id="ARBA00022679"/>
    </source>
</evidence>
<evidence type="ECO:0000256" key="6">
    <source>
        <dbReference type="ARBA" id="ARBA00022695"/>
    </source>
</evidence>
<dbReference type="HAMAP" id="MF_00244">
    <property type="entry name" value="NaMN_adenylyltr"/>
    <property type="match status" value="1"/>
</dbReference>
<evidence type="ECO:0000256" key="4">
    <source>
        <dbReference type="ARBA" id="ARBA00022642"/>
    </source>
</evidence>
<evidence type="ECO:0000256" key="10">
    <source>
        <dbReference type="ARBA" id="ARBA00048721"/>
    </source>
</evidence>
<dbReference type="EMBL" id="ATJV01000035">
    <property type="protein sequence ID" value="EPZ16751.1"/>
    <property type="molecule type" value="Genomic_DNA"/>
</dbReference>
<evidence type="ECO:0000313" key="14">
    <source>
        <dbReference type="Proteomes" id="UP000015455"/>
    </source>
</evidence>
<evidence type="ECO:0000256" key="8">
    <source>
        <dbReference type="ARBA" id="ARBA00022840"/>
    </source>
</evidence>
<dbReference type="CDD" id="cd02165">
    <property type="entry name" value="NMNAT"/>
    <property type="match status" value="1"/>
</dbReference>
<sequence length="257" mass="27442">MAPESAPAPSAPHHSAQAADARPALGLLGGTFDPIHFGHLRLAEEAREQLGLERIRLIPAGQPPHRGAPGSSADERLAMTQLAAAGNTGFEVDDSEVRLIQPSYTVLSLERLRAELGPQQPLVLILGADAFAGLQRWHRWQELFALAHIAVANRPGYDHPSHPDHGGPAQLAPELVRACAGRHSADPSALRLSPAGLVLPFTTTPLAISATLIRALIGHGRSARYLLPDSVVDYIASRNLYRKQNARCSTPSDLTPS</sequence>
<dbReference type="GO" id="GO:0009435">
    <property type="term" value="P:NAD+ biosynthetic process"/>
    <property type="evidence" value="ECO:0007669"/>
    <property type="project" value="UniProtKB-UniRule"/>
</dbReference>
<dbReference type="OrthoDB" id="5295945at2"/>
<dbReference type="GO" id="GO:0005524">
    <property type="term" value="F:ATP binding"/>
    <property type="evidence" value="ECO:0007669"/>
    <property type="project" value="UniProtKB-KW"/>
</dbReference>
<evidence type="ECO:0000313" key="13">
    <source>
        <dbReference type="EMBL" id="EPZ16751.1"/>
    </source>
</evidence>
<dbReference type="GO" id="GO:0004515">
    <property type="term" value="F:nicotinate-nucleotide adenylyltransferase activity"/>
    <property type="evidence" value="ECO:0007669"/>
    <property type="project" value="UniProtKB-UniRule"/>
</dbReference>
<dbReference type="PANTHER" id="PTHR39321:SF3">
    <property type="entry name" value="PHOSPHOPANTETHEINE ADENYLYLTRANSFERASE"/>
    <property type="match status" value="1"/>
</dbReference>
<evidence type="ECO:0000256" key="11">
    <source>
        <dbReference type="HAMAP-Rule" id="MF_00244"/>
    </source>
</evidence>
<dbReference type="AlphaFoldDB" id="S9ZQ55"/>
<protein>
    <recommendedName>
        <fullName evidence="11">Probable nicotinate-nucleotide adenylyltransferase</fullName>
        <ecNumber evidence="11">2.7.7.18</ecNumber>
    </recommendedName>
    <alternativeName>
        <fullName evidence="11">Deamido-NAD(+) diphosphorylase</fullName>
    </alternativeName>
    <alternativeName>
        <fullName evidence="11">Deamido-NAD(+) pyrophosphorylase</fullName>
    </alternativeName>
    <alternativeName>
        <fullName evidence="11">Nicotinate mononucleotide adenylyltransferase</fullName>
        <shortName evidence="11">NaMN adenylyltransferase</shortName>
    </alternativeName>
</protein>
<keyword evidence="14" id="KW-1185">Reference proteome</keyword>
<dbReference type="UniPathway" id="UPA00253">
    <property type="reaction ID" value="UER00332"/>
</dbReference>
<comment type="similarity">
    <text evidence="3 11">Belongs to the NadD family.</text>
</comment>
<keyword evidence="7 11" id="KW-0547">Nucleotide-binding</keyword>
<comment type="function">
    <text evidence="1 11">Catalyzes the reversible adenylation of nicotinate mononucleotide (NaMN) to nicotinic acid adenine dinucleotide (NaAD).</text>
</comment>
<accession>S9ZQ55</accession>
<dbReference type="PATRIC" id="fig|1348657.5.peg.659"/>
<dbReference type="eggNOG" id="COG1057">
    <property type="taxonomic scope" value="Bacteria"/>
</dbReference>
<keyword evidence="6 11" id="KW-0548">Nucleotidyltransferase</keyword>
<evidence type="ECO:0000256" key="9">
    <source>
        <dbReference type="ARBA" id="ARBA00023027"/>
    </source>
</evidence>
<keyword evidence="9 11" id="KW-0520">NAD</keyword>
<dbReference type="InterPro" id="IPR004821">
    <property type="entry name" value="Cyt_trans-like"/>
</dbReference>
<keyword evidence="5 11" id="KW-0808">Transferase</keyword>
<comment type="pathway">
    <text evidence="2 11">Cofactor biosynthesis; NAD(+) biosynthesis; deamido-NAD(+) from nicotinate D-ribonucleotide: step 1/1.</text>
</comment>
<dbReference type="InterPro" id="IPR014729">
    <property type="entry name" value="Rossmann-like_a/b/a_fold"/>
</dbReference>
<evidence type="ECO:0000256" key="7">
    <source>
        <dbReference type="ARBA" id="ARBA00022741"/>
    </source>
</evidence>
<reference evidence="13 14" key="1">
    <citation type="submission" date="2013-06" db="EMBL/GenBank/DDBJ databases">
        <title>Draft genome sequence of Thauera terpenica.</title>
        <authorList>
            <person name="Liu B."/>
            <person name="Frostegard A.H."/>
            <person name="Shapleigh J.P."/>
        </authorList>
    </citation>
    <scope>NUCLEOTIDE SEQUENCE [LARGE SCALE GENOMIC DNA]</scope>
    <source>
        <strain evidence="13 14">58Eu</strain>
    </source>
</reference>
<proteinExistence type="inferred from homology"/>
<dbReference type="Gene3D" id="3.40.50.620">
    <property type="entry name" value="HUPs"/>
    <property type="match status" value="1"/>
</dbReference>
<evidence type="ECO:0000256" key="3">
    <source>
        <dbReference type="ARBA" id="ARBA00009014"/>
    </source>
</evidence>
<keyword evidence="8 11" id="KW-0067">ATP-binding</keyword>
<dbReference type="EC" id="2.7.7.18" evidence="11"/>
<dbReference type="InterPro" id="IPR005248">
    <property type="entry name" value="NadD/NMNAT"/>
</dbReference>
<evidence type="ECO:0000259" key="12">
    <source>
        <dbReference type="Pfam" id="PF01467"/>
    </source>
</evidence>
<gene>
    <name evidence="11" type="primary">nadD</name>
    <name evidence="13" type="ORF">M622_10605</name>
</gene>
<comment type="catalytic activity">
    <reaction evidence="10 11">
        <text>nicotinate beta-D-ribonucleotide + ATP + H(+) = deamido-NAD(+) + diphosphate</text>
        <dbReference type="Rhea" id="RHEA:22860"/>
        <dbReference type="ChEBI" id="CHEBI:15378"/>
        <dbReference type="ChEBI" id="CHEBI:30616"/>
        <dbReference type="ChEBI" id="CHEBI:33019"/>
        <dbReference type="ChEBI" id="CHEBI:57502"/>
        <dbReference type="ChEBI" id="CHEBI:58437"/>
        <dbReference type="EC" id="2.7.7.18"/>
    </reaction>
</comment>
<feature type="domain" description="Cytidyltransferase-like" evidence="12">
    <location>
        <begin position="27"/>
        <end position="215"/>
    </location>
</feature>
<evidence type="ECO:0000256" key="2">
    <source>
        <dbReference type="ARBA" id="ARBA00005019"/>
    </source>
</evidence>
<dbReference type="RefSeq" id="WP_021248111.1">
    <property type="nucleotide sequence ID" value="NZ_ATJV01000035.1"/>
</dbReference>
<name>S9ZQ55_9RHOO</name>